<feature type="chain" id="PRO_5016032157" evidence="1">
    <location>
        <begin position="20"/>
        <end position="123"/>
    </location>
</feature>
<evidence type="ECO:0000313" key="2">
    <source>
        <dbReference type="EMBL" id="PZE18662.1"/>
    </source>
</evidence>
<accession>A0A2W1NSN8</accession>
<dbReference type="AlphaFoldDB" id="A0A2W1NSN8"/>
<dbReference type="OrthoDB" id="1467812at2"/>
<reference evidence="2 3" key="1">
    <citation type="submission" date="2018-06" db="EMBL/GenBank/DDBJ databases">
        <title>The draft genome sequence of Crocinitomix sp. SM1701.</title>
        <authorList>
            <person name="Zhang X."/>
        </authorList>
    </citation>
    <scope>NUCLEOTIDE SEQUENCE [LARGE SCALE GENOMIC DNA]</scope>
    <source>
        <strain evidence="2 3">SM1701</strain>
    </source>
</reference>
<keyword evidence="3" id="KW-1185">Reference proteome</keyword>
<dbReference type="Proteomes" id="UP000249248">
    <property type="component" value="Unassembled WGS sequence"/>
</dbReference>
<evidence type="ECO:0000256" key="1">
    <source>
        <dbReference type="SAM" id="SignalP"/>
    </source>
</evidence>
<feature type="signal peptide" evidence="1">
    <location>
        <begin position="1"/>
        <end position="19"/>
    </location>
</feature>
<protein>
    <submittedName>
        <fullName evidence="2">Uncharacterized protein</fullName>
    </submittedName>
</protein>
<gene>
    <name evidence="2" type="ORF">DNU06_02200</name>
</gene>
<proteinExistence type="predicted"/>
<evidence type="ECO:0000313" key="3">
    <source>
        <dbReference type="Proteomes" id="UP000249248"/>
    </source>
</evidence>
<sequence>MKKITSIILGIFLSLTAFSQKVVYTDVDKVNEAKTAGIFHFEFDNTYPLTEINKVADYYTKFFTVISTPISTGGTAVQITLVEDTEMARKVTLRFFISLAVDQIEIMGADLKTTEFVDKFIQK</sequence>
<keyword evidence="1" id="KW-0732">Signal</keyword>
<dbReference type="EMBL" id="QKSB01000001">
    <property type="protein sequence ID" value="PZE18662.1"/>
    <property type="molecule type" value="Genomic_DNA"/>
</dbReference>
<name>A0A2W1NSN8_9FLAO</name>
<organism evidence="2 3">
    <name type="scientific">Putridiphycobacter roseus</name>
    <dbReference type="NCBI Taxonomy" id="2219161"/>
    <lineage>
        <taxon>Bacteria</taxon>
        <taxon>Pseudomonadati</taxon>
        <taxon>Bacteroidota</taxon>
        <taxon>Flavobacteriia</taxon>
        <taxon>Flavobacteriales</taxon>
        <taxon>Crocinitomicaceae</taxon>
        <taxon>Putridiphycobacter</taxon>
    </lineage>
</organism>
<comment type="caution">
    <text evidence="2">The sequence shown here is derived from an EMBL/GenBank/DDBJ whole genome shotgun (WGS) entry which is preliminary data.</text>
</comment>
<dbReference type="RefSeq" id="WP_111061563.1">
    <property type="nucleotide sequence ID" value="NZ_JBHUCU010000007.1"/>
</dbReference>